<comment type="subcellular location">
    <subcellularLocation>
        <location evidence="7">Cytoplasm</location>
    </subcellularLocation>
</comment>
<evidence type="ECO:0000256" key="3">
    <source>
        <dbReference type="ARBA" id="ARBA00022605"/>
    </source>
</evidence>
<keyword evidence="3 7" id="KW-0028">Amino-acid biosynthesis</keyword>
<evidence type="ECO:0000313" key="11">
    <source>
        <dbReference type="EMBL" id="CAB3390593.1"/>
    </source>
</evidence>
<dbReference type="Proteomes" id="UP000231932">
    <property type="component" value="Chromosome"/>
</dbReference>
<dbReference type="HAMAP" id="MF_00150">
    <property type="entry name" value="ArgC_type1"/>
    <property type="match status" value="1"/>
</dbReference>
<sequence>MTRVAVVGATGYAGVELVRLLVRHPEAELALVTSDSHAGIQLSRVYPHLTGIADFELQAFDPDRVAEEANVAFLALPAGLSSTMVPSLRERGVRVIDLGGDFRIPGPLFREWYKKDPPSEAVREEAVYGLTEWNRERVAGASFVSNPGCYPTAALLGLLPAVRNRGVEADGLIIDAKSGVTGAGRGVNLGNHFAEVAENFKAYKVAEHQHTPEIEYHLAAFGQGSARVSFTAHLLPMGRGILVTAYGTLTGEWREWTTERVWEVYQDAYRQEPFVRVRPAGQWPQTKEVRGTNLCDIGLTVERRTGRMIVVSVIDNLVKGAAGQAVQNLNVMMGWPETMGLDLVPMYP</sequence>
<name>A0A2K8ND56_9BACL</name>
<reference evidence="10" key="2">
    <citation type="journal article" date="2018" name="Genome Announc.">
        <title>Complete Genome Sequence of Kyrpidia sp. Strain EA-1, a Thermophilic Knallgas Bacterium, Isolated from the Azores.</title>
        <authorList>
            <person name="Reiner J.E."/>
            <person name="Lapp C.J."/>
            <person name="Bunk B."/>
            <person name="Sproer C."/>
            <person name="Overmann J."/>
            <person name="Gescher J."/>
        </authorList>
    </citation>
    <scope>NUCLEOTIDE SEQUENCE</scope>
    <source>
        <strain evidence="10">EA-1</strain>
    </source>
</reference>
<feature type="active site" evidence="7 8">
    <location>
        <position position="149"/>
    </location>
</feature>
<evidence type="ECO:0000256" key="7">
    <source>
        <dbReference type="HAMAP-Rule" id="MF_00150"/>
    </source>
</evidence>
<dbReference type="PROSITE" id="PS01224">
    <property type="entry name" value="ARGC"/>
    <property type="match status" value="1"/>
</dbReference>
<comment type="catalytic activity">
    <reaction evidence="6 7">
        <text>N-acetyl-L-glutamate 5-semialdehyde + phosphate + NADP(+) = N-acetyl-L-glutamyl 5-phosphate + NADPH + H(+)</text>
        <dbReference type="Rhea" id="RHEA:21588"/>
        <dbReference type="ChEBI" id="CHEBI:15378"/>
        <dbReference type="ChEBI" id="CHEBI:29123"/>
        <dbReference type="ChEBI" id="CHEBI:43474"/>
        <dbReference type="ChEBI" id="CHEBI:57783"/>
        <dbReference type="ChEBI" id="CHEBI:57936"/>
        <dbReference type="ChEBI" id="CHEBI:58349"/>
        <dbReference type="EC" id="1.2.1.38"/>
    </reaction>
</comment>
<dbReference type="EC" id="1.2.1.38" evidence="7"/>
<dbReference type="SMART" id="SM00859">
    <property type="entry name" value="Semialdhyde_dh"/>
    <property type="match status" value="1"/>
</dbReference>
<dbReference type="OrthoDB" id="9801289at2"/>
<dbReference type="RefSeq" id="WP_100669109.1">
    <property type="nucleotide sequence ID" value="NZ_CP024955.1"/>
</dbReference>
<dbReference type="Gene3D" id="3.30.360.10">
    <property type="entry name" value="Dihydrodipicolinate Reductase, domain 2"/>
    <property type="match status" value="1"/>
</dbReference>
<dbReference type="InterPro" id="IPR050085">
    <property type="entry name" value="AGPR"/>
</dbReference>
<evidence type="ECO:0000256" key="5">
    <source>
        <dbReference type="ARBA" id="ARBA00023002"/>
    </source>
</evidence>
<evidence type="ECO:0000256" key="4">
    <source>
        <dbReference type="ARBA" id="ARBA00022857"/>
    </source>
</evidence>
<proteinExistence type="inferred from homology"/>
<comment type="pathway">
    <text evidence="1 7">Amino-acid biosynthesis; L-arginine biosynthesis; N(2)-acetyl-L-ornithine from L-glutamate: step 3/4.</text>
</comment>
<protein>
    <recommendedName>
        <fullName evidence="7">N-acetyl-gamma-glutamyl-phosphate reductase</fullName>
        <shortName evidence="7">AGPR</shortName>
        <ecNumber evidence="7">1.2.1.38</ecNumber>
    </recommendedName>
    <alternativeName>
        <fullName evidence="7">N-acetyl-glutamate semialdehyde dehydrogenase</fullName>
        <shortName evidence="7">NAGSA dehydrogenase</shortName>
    </alternativeName>
</protein>
<evidence type="ECO:0000256" key="1">
    <source>
        <dbReference type="ARBA" id="ARBA00004862"/>
    </source>
</evidence>
<dbReference type="InterPro" id="IPR036291">
    <property type="entry name" value="NAD(P)-bd_dom_sf"/>
</dbReference>
<dbReference type="GO" id="GO:0006526">
    <property type="term" value="P:L-arginine biosynthetic process"/>
    <property type="evidence" value="ECO:0007669"/>
    <property type="project" value="UniProtKB-UniRule"/>
</dbReference>
<gene>
    <name evidence="7 11" type="primary">argC</name>
    <name evidence="11" type="ORF">COOX1_0490</name>
    <name evidence="10" type="ORF">CVV65_02060</name>
</gene>
<keyword evidence="5 7" id="KW-0560">Oxidoreductase</keyword>
<reference evidence="12" key="1">
    <citation type="submission" date="2017-11" db="EMBL/GenBank/DDBJ databases">
        <title>Complete Genome Sequence of Kyrpidia sp. Strain EA-1, a thermophilic, hydrogen-oxidizing Bacterium, isolated from the Azores.</title>
        <authorList>
            <person name="Reiner J.E."/>
            <person name="Lapp C.J."/>
            <person name="Bunk B."/>
            <person name="Gescher J."/>
        </authorList>
    </citation>
    <scope>NUCLEOTIDE SEQUENCE [LARGE SCALE GENOMIC DNA]</scope>
    <source>
        <strain evidence="12">EA-1</strain>
    </source>
</reference>
<dbReference type="CDD" id="cd17895">
    <property type="entry name" value="AGPR_1_N"/>
    <property type="match status" value="1"/>
</dbReference>
<keyword evidence="2 7" id="KW-0055">Arginine biosynthesis</keyword>
<dbReference type="Proteomes" id="UP000502196">
    <property type="component" value="Chromosome"/>
</dbReference>
<dbReference type="EMBL" id="LR792683">
    <property type="protein sequence ID" value="CAB3390593.1"/>
    <property type="molecule type" value="Genomic_DNA"/>
</dbReference>
<organism evidence="10 12">
    <name type="scientific">Kyrpidia spormannii</name>
    <dbReference type="NCBI Taxonomy" id="2055160"/>
    <lineage>
        <taxon>Bacteria</taxon>
        <taxon>Bacillati</taxon>
        <taxon>Bacillota</taxon>
        <taxon>Bacilli</taxon>
        <taxon>Bacillales</taxon>
        <taxon>Alicyclobacillaceae</taxon>
        <taxon>Kyrpidia</taxon>
    </lineage>
</organism>
<evidence type="ECO:0000256" key="6">
    <source>
        <dbReference type="ARBA" id="ARBA00050557"/>
    </source>
</evidence>
<dbReference type="InterPro" id="IPR058924">
    <property type="entry name" value="AGPR_dimerisation_dom"/>
</dbReference>
<dbReference type="EMBL" id="CP024955">
    <property type="protein sequence ID" value="ATY86370.1"/>
    <property type="molecule type" value="Genomic_DNA"/>
</dbReference>
<dbReference type="FunFam" id="3.30.360.10:FF:000014">
    <property type="entry name" value="N-acetyl-gamma-glutamyl-phosphate reductase"/>
    <property type="match status" value="1"/>
</dbReference>
<dbReference type="InterPro" id="IPR023013">
    <property type="entry name" value="AGPR_AS"/>
</dbReference>
<dbReference type="GO" id="GO:0003942">
    <property type="term" value="F:N-acetyl-gamma-glutamyl-phosphate reductase activity"/>
    <property type="evidence" value="ECO:0007669"/>
    <property type="project" value="UniProtKB-UniRule"/>
</dbReference>
<dbReference type="NCBIfam" id="TIGR01850">
    <property type="entry name" value="argC"/>
    <property type="match status" value="1"/>
</dbReference>
<evidence type="ECO:0000313" key="13">
    <source>
        <dbReference type="Proteomes" id="UP000502196"/>
    </source>
</evidence>
<comment type="similarity">
    <text evidence="7">Belongs to the NAGSA dehydrogenase family. Type 1 subfamily.</text>
</comment>
<dbReference type="InterPro" id="IPR000534">
    <property type="entry name" value="Semialdehyde_DH_NAD-bd"/>
</dbReference>
<evidence type="ECO:0000256" key="2">
    <source>
        <dbReference type="ARBA" id="ARBA00022571"/>
    </source>
</evidence>
<dbReference type="GO" id="GO:0051287">
    <property type="term" value="F:NAD binding"/>
    <property type="evidence" value="ECO:0007669"/>
    <property type="project" value="InterPro"/>
</dbReference>
<dbReference type="AlphaFoldDB" id="A0A2K8ND56"/>
<dbReference type="UniPathway" id="UPA00068">
    <property type="reaction ID" value="UER00108"/>
</dbReference>
<dbReference type="InterPro" id="IPR000706">
    <property type="entry name" value="AGPR_type-1"/>
</dbReference>
<reference evidence="11 13" key="3">
    <citation type="submission" date="2020-04" db="EMBL/GenBank/DDBJ databases">
        <authorList>
            <person name="Hogendoorn C."/>
        </authorList>
    </citation>
    <scope>NUCLEOTIDE SEQUENCE [LARGE SCALE GENOMIC DNA]</scope>
    <source>
        <strain evidence="11">COOX1</strain>
    </source>
</reference>
<dbReference type="SUPFAM" id="SSF55347">
    <property type="entry name" value="Glyceraldehyde-3-phosphate dehydrogenase-like, C-terminal domain"/>
    <property type="match status" value="1"/>
</dbReference>
<evidence type="ECO:0000259" key="9">
    <source>
        <dbReference type="SMART" id="SM00859"/>
    </source>
</evidence>
<dbReference type="PANTHER" id="PTHR32338:SF10">
    <property type="entry name" value="N-ACETYL-GAMMA-GLUTAMYL-PHOSPHATE REDUCTASE, CHLOROPLASTIC-RELATED"/>
    <property type="match status" value="1"/>
</dbReference>
<keyword evidence="4 7" id="KW-0521">NADP</keyword>
<keyword evidence="12" id="KW-1185">Reference proteome</keyword>
<evidence type="ECO:0000256" key="8">
    <source>
        <dbReference type="PROSITE-ProRule" id="PRU10010"/>
    </source>
</evidence>
<dbReference type="Pfam" id="PF01118">
    <property type="entry name" value="Semialdhyde_dh"/>
    <property type="match status" value="1"/>
</dbReference>
<accession>A0A2K8ND56</accession>
<dbReference type="SUPFAM" id="SSF51735">
    <property type="entry name" value="NAD(P)-binding Rossmann-fold domains"/>
    <property type="match status" value="1"/>
</dbReference>
<dbReference type="GO" id="GO:0005737">
    <property type="term" value="C:cytoplasm"/>
    <property type="evidence" value="ECO:0007669"/>
    <property type="project" value="UniProtKB-SubCell"/>
</dbReference>
<dbReference type="GO" id="GO:0070401">
    <property type="term" value="F:NADP+ binding"/>
    <property type="evidence" value="ECO:0007669"/>
    <property type="project" value="InterPro"/>
</dbReference>
<keyword evidence="7" id="KW-0963">Cytoplasm</keyword>
<dbReference type="Pfam" id="PF22698">
    <property type="entry name" value="Semialdhyde_dhC_1"/>
    <property type="match status" value="1"/>
</dbReference>
<comment type="function">
    <text evidence="7">Catalyzes the NADPH-dependent reduction of N-acetyl-5-glutamyl phosphate to yield N-acetyl-L-glutamate 5-semialdehyde.</text>
</comment>
<evidence type="ECO:0000313" key="12">
    <source>
        <dbReference type="Proteomes" id="UP000231932"/>
    </source>
</evidence>
<evidence type="ECO:0000313" key="10">
    <source>
        <dbReference type="EMBL" id="ATY86370.1"/>
    </source>
</evidence>
<dbReference type="PANTHER" id="PTHR32338">
    <property type="entry name" value="N-ACETYL-GAMMA-GLUTAMYL-PHOSPHATE REDUCTASE, CHLOROPLASTIC-RELATED-RELATED"/>
    <property type="match status" value="1"/>
</dbReference>
<dbReference type="Gene3D" id="3.40.50.720">
    <property type="entry name" value="NAD(P)-binding Rossmann-like Domain"/>
    <property type="match status" value="1"/>
</dbReference>
<feature type="domain" description="Semialdehyde dehydrogenase NAD-binding" evidence="9">
    <location>
        <begin position="3"/>
        <end position="141"/>
    </location>
</feature>
<dbReference type="KEGG" id="kyr:CVV65_02060"/>
<dbReference type="CDD" id="cd23934">
    <property type="entry name" value="AGPR_1_C"/>
    <property type="match status" value="1"/>
</dbReference>